<evidence type="ECO:0000256" key="2">
    <source>
        <dbReference type="ARBA" id="ARBA00022803"/>
    </source>
</evidence>
<protein>
    <submittedName>
        <fullName evidence="3">Uncharacterized protein</fullName>
    </submittedName>
</protein>
<dbReference type="EMBL" id="HG671257">
    <property type="protein sequence ID" value="CDI80596.1"/>
    <property type="molecule type" value="Genomic_DNA"/>
</dbReference>
<dbReference type="AlphaFoldDB" id="U6GK51"/>
<name>U6GK51_EIMAC</name>
<dbReference type="GO" id="GO:0030992">
    <property type="term" value="C:intraciliary transport particle B"/>
    <property type="evidence" value="ECO:0007669"/>
    <property type="project" value="TreeGrafter"/>
</dbReference>
<reference evidence="3" key="2">
    <citation type="submission" date="2013-10" db="EMBL/GenBank/DDBJ databases">
        <authorList>
            <person name="Aslett M."/>
        </authorList>
    </citation>
    <scope>NUCLEOTIDE SEQUENCE [LARGE SCALE GENOMIC DNA]</scope>
    <source>
        <strain evidence="3">Houghton</strain>
    </source>
</reference>
<dbReference type="GO" id="GO:0120170">
    <property type="term" value="F:intraciliary transport particle B binding"/>
    <property type="evidence" value="ECO:0007669"/>
    <property type="project" value="TreeGrafter"/>
</dbReference>
<organism evidence="3 4">
    <name type="scientific">Eimeria acervulina</name>
    <name type="common">Coccidian parasite</name>
    <dbReference type="NCBI Taxonomy" id="5801"/>
    <lineage>
        <taxon>Eukaryota</taxon>
        <taxon>Sar</taxon>
        <taxon>Alveolata</taxon>
        <taxon>Apicomplexa</taxon>
        <taxon>Conoidasida</taxon>
        <taxon>Coccidia</taxon>
        <taxon>Eucoccidiorida</taxon>
        <taxon>Eimeriorina</taxon>
        <taxon>Eimeriidae</taxon>
        <taxon>Eimeria</taxon>
    </lineage>
</organism>
<dbReference type="PANTHER" id="PTHR20931">
    <property type="entry name" value="TETRATRICOPEPTIDE REPEAT PROTEIN 30"/>
    <property type="match status" value="1"/>
</dbReference>
<dbReference type="RefSeq" id="XP_013249452.1">
    <property type="nucleotide sequence ID" value="XM_013393998.1"/>
</dbReference>
<keyword evidence="2" id="KW-0802">TPR repeat</keyword>
<dbReference type="GeneID" id="25268358"/>
<proteinExistence type="predicted"/>
<gene>
    <name evidence="3" type="ORF">EAH_00002880</name>
</gene>
<dbReference type="Proteomes" id="UP000018050">
    <property type="component" value="Unassembled WGS sequence"/>
</dbReference>
<dbReference type="OrthoDB" id="347405at2759"/>
<dbReference type="InterPro" id="IPR039941">
    <property type="entry name" value="TT30"/>
</dbReference>
<accession>U6GK51</accession>
<dbReference type="OMA" id="FMQEDKY"/>
<sequence>MSTSSTLPDGALTERLYALICERRFHGAVDLIINLLQRLSYPAEQEQRFALFPVLAYCLYMAEDFELAGEVYSQLFESFPGVEEYQLYATYCTIQGEIYGQQPGVSVGLRSRLEAAGICPLGRFKRVPTPPPHTVSKQVANGNTSQSTKCALTPVERALFESAALYRRGSFEEGRTVAAAASAENGWTPSLAYNEALCAYKLGETEVAARIAGGIISVCQGNQTEFIAGGGKSHQKLSAQKNILTGHSDNQSTTWRALAAAANLCCAVDMLETGHSANEHLLLMSSTLANKATYGPDYVTLHNQALALAGSDPAECMRLLAKLLDEGSFPETTVANLLILYCKYGQFEAAEKLVASFGGPTLGDLEECEAEFLRSWMLRSPSCSTSSTKMIALTASRECVQSLTPDSLGLTGCDNPKPPNGKDIGLLPNDFLQASRVLNASEQCKLRSAFTSPGWEDSIPYCSVAKLIVGTLYCAEKAYDYGVRTVLEALYPLERALNQDTWGHCKACVGSLLTDAALGNFILDHQLKQSIAAVLRQIENKAGSFTYLAGRQEIISEARALRTALSLFALV</sequence>
<evidence type="ECO:0000313" key="4">
    <source>
        <dbReference type="Proteomes" id="UP000018050"/>
    </source>
</evidence>
<keyword evidence="1" id="KW-0677">Repeat</keyword>
<dbReference type="PANTHER" id="PTHR20931:SF0">
    <property type="entry name" value="TETRATRICOPEPTIDE REPEAT PROTEIN 30"/>
    <property type="match status" value="1"/>
</dbReference>
<dbReference type="GO" id="GO:0042073">
    <property type="term" value="P:intraciliary transport"/>
    <property type="evidence" value="ECO:0007669"/>
    <property type="project" value="TreeGrafter"/>
</dbReference>
<evidence type="ECO:0000313" key="3">
    <source>
        <dbReference type="EMBL" id="CDI80596.1"/>
    </source>
</evidence>
<dbReference type="VEuPathDB" id="ToxoDB:EAH_00002880"/>
<evidence type="ECO:0000256" key="1">
    <source>
        <dbReference type="ARBA" id="ARBA00022737"/>
    </source>
</evidence>
<dbReference type="GO" id="GO:0005879">
    <property type="term" value="C:axonemal microtubule"/>
    <property type="evidence" value="ECO:0007669"/>
    <property type="project" value="TreeGrafter"/>
</dbReference>
<reference evidence="3" key="1">
    <citation type="submission" date="2013-10" db="EMBL/GenBank/DDBJ databases">
        <title>Genomic analysis of the causative agents of coccidiosis in chickens.</title>
        <authorList>
            <person name="Reid A.J."/>
            <person name="Blake D."/>
            <person name="Billington K."/>
            <person name="Browne H."/>
            <person name="Dunn M."/>
            <person name="Hung S."/>
            <person name="Kawahara F."/>
            <person name="Miranda-Saavedra D."/>
            <person name="Mourier T."/>
            <person name="Nagra H."/>
            <person name="Otto T.D."/>
            <person name="Rawlings N."/>
            <person name="Sanchez A."/>
            <person name="Sanders M."/>
            <person name="Subramaniam C."/>
            <person name="Tay Y."/>
            <person name="Dear P."/>
            <person name="Doerig C."/>
            <person name="Gruber A."/>
            <person name="Parkinson J."/>
            <person name="Shirley M."/>
            <person name="Wan K.L."/>
            <person name="Berriman M."/>
            <person name="Tomley F."/>
            <person name="Pain A."/>
        </authorList>
    </citation>
    <scope>NUCLEOTIDE SEQUENCE [LARGE SCALE GENOMIC DNA]</scope>
    <source>
        <strain evidence="3">Houghton</strain>
    </source>
</reference>
<keyword evidence="4" id="KW-1185">Reference proteome</keyword>